<feature type="region of interest" description="Disordered" evidence="4">
    <location>
        <begin position="53"/>
        <end position="237"/>
    </location>
</feature>
<reference evidence="6 7" key="1">
    <citation type="journal article" date="2024" name="Nat. Commun.">
        <title>Phylogenomics reveals the evolutionary origins of lichenization in chlorophyte algae.</title>
        <authorList>
            <person name="Puginier C."/>
            <person name="Libourel C."/>
            <person name="Otte J."/>
            <person name="Skaloud P."/>
            <person name="Haon M."/>
            <person name="Grisel S."/>
            <person name="Petersen M."/>
            <person name="Berrin J.G."/>
            <person name="Delaux P.M."/>
            <person name="Dal Grande F."/>
            <person name="Keller J."/>
        </authorList>
    </citation>
    <scope>NUCLEOTIDE SEQUENCE [LARGE SCALE GENOMIC DNA]</scope>
    <source>
        <strain evidence="6 7">SAG 2043</strain>
    </source>
</reference>
<evidence type="ECO:0000256" key="4">
    <source>
        <dbReference type="SAM" id="MobiDB-lite"/>
    </source>
</evidence>
<feature type="compositionally biased region" description="Gly residues" evidence="4">
    <location>
        <begin position="1"/>
        <end position="19"/>
    </location>
</feature>
<dbReference type="Pfam" id="PF07496">
    <property type="entry name" value="zf-CW"/>
    <property type="match status" value="1"/>
</dbReference>
<evidence type="ECO:0000313" key="6">
    <source>
        <dbReference type="EMBL" id="KAK9815889.1"/>
    </source>
</evidence>
<dbReference type="Gene3D" id="3.30.40.100">
    <property type="match status" value="1"/>
</dbReference>
<evidence type="ECO:0000256" key="1">
    <source>
        <dbReference type="ARBA" id="ARBA00022723"/>
    </source>
</evidence>
<proteinExistence type="predicted"/>
<keyword evidence="2" id="KW-0863">Zinc-finger</keyword>
<feature type="region of interest" description="Disordered" evidence="4">
    <location>
        <begin position="1"/>
        <end position="30"/>
    </location>
</feature>
<dbReference type="AlphaFoldDB" id="A0AAW1Q1Q4"/>
<dbReference type="InterPro" id="IPR011124">
    <property type="entry name" value="Znf_CW"/>
</dbReference>
<dbReference type="EMBL" id="JALJOR010000006">
    <property type="protein sequence ID" value="KAK9815889.1"/>
    <property type="molecule type" value="Genomic_DNA"/>
</dbReference>
<sequence>MGKESGGGRSVSAGAGSGGASRPSTKPKKAVWVWCQCDQCEKWRKLPPATTVDENAPWYCYMNPDERRNECSDSEESYDAATEQQVFDDSSGDEQVLSPRQQQQQRGGRGHGRKGKGKRGRPPVPKSGGRLANGSGNWTPGGKGSGKAVRWENGAQEGGQYKRGAAAMESPEYQTGAKRQRTGAPPSGPASRLGAGPSRLGPSGSGQAPLDGMAGQYGGYGIKPEDQGPQQLSPQGSLRKLRGVNKAKKAHTGFEKIMGSGGIWEIVKGRGRAVTAPPQWIWEGLATYAPQAAELACQAADVASAAKYFETAVEPANLEQAKQAAVTSRIALATAAAIAAATTARITTAAGDPPAVVPVWGTPQPIPSGMVCGLLKQRQ</sequence>
<dbReference type="GO" id="GO:0008270">
    <property type="term" value="F:zinc ion binding"/>
    <property type="evidence" value="ECO:0007669"/>
    <property type="project" value="UniProtKB-KW"/>
</dbReference>
<feature type="compositionally biased region" description="Basic residues" evidence="4">
    <location>
        <begin position="108"/>
        <end position="121"/>
    </location>
</feature>
<comment type="caution">
    <text evidence="6">The sequence shown here is derived from an EMBL/GenBank/DDBJ whole genome shotgun (WGS) entry which is preliminary data.</text>
</comment>
<accession>A0AAW1Q1Q4</accession>
<dbReference type="Proteomes" id="UP001489004">
    <property type="component" value="Unassembled WGS sequence"/>
</dbReference>
<evidence type="ECO:0000256" key="2">
    <source>
        <dbReference type="ARBA" id="ARBA00022771"/>
    </source>
</evidence>
<keyword evidence="1" id="KW-0479">Metal-binding</keyword>
<protein>
    <recommendedName>
        <fullName evidence="5">CW-type domain-containing protein</fullName>
    </recommendedName>
</protein>
<keyword evidence="3" id="KW-0862">Zinc</keyword>
<organism evidence="6 7">
    <name type="scientific">[Myrmecia] bisecta</name>
    <dbReference type="NCBI Taxonomy" id="41462"/>
    <lineage>
        <taxon>Eukaryota</taxon>
        <taxon>Viridiplantae</taxon>
        <taxon>Chlorophyta</taxon>
        <taxon>core chlorophytes</taxon>
        <taxon>Trebouxiophyceae</taxon>
        <taxon>Trebouxiales</taxon>
        <taxon>Trebouxiaceae</taxon>
        <taxon>Myrmecia</taxon>
    </lineage>
</organism>
<feature type="domain" description="CW-type" evidence="5">
    <location>
        <begin position="28"/>
        <end position="79"/>
    </location>
</feature>
<keyword evidence="7" id="KW-1185">Reference proteome</keyword>
<evidence type="ECO:0000313" key="7">
    <source>
        <dbReference type="Proteomes" id="UP001489004"/>
    </source>
</evidence>
<gene>
    <name evidence="6" type="ORF">WJX72_011499</name>
</gene>
<name>A0AAW1Q1Q4_9CHLO</name>
<dbReference type="PROSITE" id="PS51050">
    <property type="entry name" value="ZF_CW"/>
    <property type="match status" value="1"/>
</dbReference>
<evidence type="ECO:0000256" key="3">
    <source>
        <dbReference type="ARBA" id="ARBA00022833"/>
    </source>
</evidence>
<evidence type="ECO:0000259" key="5">
    <source>
        <dbReference type="PROSITE" id="PS51050"/>
    </source>
</evidence>